<dbReference type="PROSITE" id="PS00653">
    <property type="entry name" value="GLYCOSYL_HYDROL_F1_2"/>
    <property type="match status" value="1"/>
</dbReference>
<proteinExistence type="inferred from homology"/>
<dbReference type="SUPFAM" id="SSF51445">
    <property type="entry name" value="(Trans)glycosidases"/>
    <property type="match status" value="1"/>
</dbReference>
<dbReference type="InterPro" id="IPR001360">
    <property type="entry name" value="Glyco_hydro_1"/>
</dbReference>
<evidence type="ECO:0000256" key="3">
    <source>
        <dbReference type="ARBA" id="ARBA00023295"/>
    </source>
</evidence>
<dbReference type="InterPro" id="IPR017853">
    <property type="entry name" value="GH"/>
</dbReference>
<evidence type="ECO:0000313" key="5">
    <source>
        <dbReference type="EMBL" id="GAA0363600.1"/>
    </source>
</evidence>
<name>A0ABN0XGX9_9ACTN</name>
<keyword evidence="6" id="KW-1185">Reference proteome</keyword>
<dbReference type="Pfam" id="PF00232">
    <property type="entry name" value="Glyco_hydro_1"/>
    <property type="match status" value="1"/>
</dbReference>
<keyword evidence="3" id="KW-0326">Glycosidase</keyword>
<evidence type="ECO:0000313" key="6">
    <source>
        <dbReference type="Proteomes" id="UP001501822"/>
    </source>
</evidence>
<comment type="similarity">
    <text evidence="1 4">Belongs to the glycosyl hydrolase 1 family.</text>
</comment>
<dbReference type="InterPro" id="IPR033132">
    <property type="entry name" value="GH_1_N_CS"/>
</dbReference>
<dbReference type="Proteomes" id="UP001501822">
    <property type="component" value="Unassembled WGS sequence"/>
</dbReference>
<sequence length="480" mass="53420">MTSTERAFPQGFLWGAATAAFQIEGAYDEDGRTASIWDTFTRVPGAIVAGDTADVACDHYHRMPEDVALMKRLNHAAYRFSVAWPRVRPDGRAVNQKGLDFYSRLVDEVLEAGMVPWLTLYHWDLPQALEDAGGWTGRDTAYRFADYAVSVYDALGDRVEAWTTLNEPWCSAFMGYTGGQHAPGRQEGVAGIVAAHHLLLGHGLVVDELRRRAAPDRTPQLGITLNPTVADPFDPARPADVDAARRLDGLHNRVFLDPLLRGRYADDLVADTEGMTFEGRPWSSYVHDGDLALISAPLDFLGVNFYHGDAPAALPYDAAPDELLGSRIEGPARPRTSPYPGGGFVFPRRGLPTTDRDWEIDPSALTRLLVRLHEEYAAPPIYITENGAMCNDVVVDGTVHDDERRRFIEQHLHATLDAIDAGVDVRGYFVWSLLDNFEWSYGYAHRFGIVHVDYETQVRTPKDSAWWYADVIARNAVPLP</sequence>
<accession>A0ABN0XGX9</accession>
<gene>
    <name evidence="5" type="ORF">GCM10010151_61990</name>
</gene>
<comment type="caution">
    <text evidence="5">The sequence shown here is derived from an EMBL/GenBank/DDBJ whole genome shotgun (WGS) entry which is preliminary data.</text>
</comment>
<evidence type="ECO:0000256" key="1">
    <source>
        <dbReference type="ARBA" id="ARBA00010838"/>
    </source>
</evidence>
<keyword evidence="2" id="KW-0378">Hydrolase</keyword>
<dbReference type="EMBL" id="BAAABM010000062">
    <property type="protein sequence ID" value="GAA0363600.1"/>
    <property type="molecule type" value="Genomic_DNA"/>
</dbReference>
<dbReference type="Gene3D" id="3.20.20.80">
    <property type="entry name" value="Glycosidases"/>
    <property type="match status" value="1"/>
</dbReference>
<organism evidence="5 6">
    <name type="scientific">Actinoallomurus spadix</name>
    <dbReference type="NCBI Taxonomy" id="79912"/>
    <lineage>
        <taxon>Bacteria</taxon>
        <taxon>Bacillati</taxon>
        <taxon>Actinomycetota</taxon>
        <taxon>Actinomycetes</taxon>
        <taxon>Streptosporangiales</taxon>
        <taxon>Thermomonosporaceae</taxon>
        <taxon>Actinoallomurus</taxon>
    </lineage>
</organism>
<dbReference type="PANTHER" id="PTHR10353">
    <property type="entry name" value="GLYCOSYL HYDROLASE"/>
    <property type="match status" value="1"/>
</dbReference>
<protein>
    <submittedName>
        <fullName evidence="5">GH1 family beta-glucosidase</fullName>
    </submittedName>
</protein>
<evidence type="ECO:0000256" key="2">
    <source>
        <dbReference type="ARBA" id="ARBA00022801"/>
    </source>
</evidence>
<evidence type="ECO:0000256" key="4">
    <source>
        <dbReference type="RuleBase" id="RU003690"/>
    </source>
</evidence>
<dbReference type="PANTHER" id="PTHR10353:SF36">
    <property type="entry name" value="LP05116P"/>
    <property type="match status" value="1"/>
</dbReference>
<dbReference type="RefSeq" id="WP_252811202.1">
    <property type="nucleotide sequence ID" value="NZ_BAAABM010000062.1"/>
</dbReference>
<dbReference type="PRINTS" id="PR00131">
    <property type="entry name" value="GLHYDRLASE1"/>
</dbReference>
<reference evidence="5 6" key="1">
    <citation type="journal article" date="2019" name="Int. J. Syst. Evol. Microbiol.">
        <title>The Global Catalogue of Microorganisms (GCM) 10K type strain sequencing project: providing services to taxonomists for standard genome sequencing and annotation.</title>
        <authorList>
            <consortium name="The Broad Institute Genomics Platform"/>
            <consortium name="The Broad Institute Genome Sequencing Center for Infectious Disease"/>
            <person name="Wu L."/>
            <person name="Ma J."/>
        </authorList>
    </citation>
    <scope>NUCLEOTIDE SEQUENCE [LARGE SCALE GENOMIC DNA]</scope>
    <source>
        <strain evidence="5 6">JCM 3146</strain>
    </source>
</reference>